<dbReference type="OrthoDB" id="361630at2759"/>
<evidence type="ECO:0000256" key="10">
    <source>
        <dbReference type="ARBA" id="ARBA00023128"/>
    </source>
</evidence>
<reference evidence="19" key="1">
    <citation type="submission" date="2020-05" db="EMBL/GenBank/DDBJ databases">
        <title>Mycena genomes resolve the evolution of fungal bioluminescence.</title>
        <authorList>
            <person name="Tsai I.J."/>
        </authorList>
    </citation>
    <scope>NUCLEOTIDE SEQUENCE</scope>
    <source>
        <strain evidence="19">160909Yilan</strain>
    </source>
</reference>
<dbReference type="PROSITE" id="PS51203">
    <property type="entry name" value="CS"/>
    <property type="match status" value="1"/>
</dbReference>
<dbReference type="NCBIfam" id="TIGR00231">
    <property type="entry name" value="small_GTP"/>
    <property type="match status" value="1"/>
</dbReference>
<evidence type="ECO:0000313" key="19">
    <source>
        <dbReference type="EMBL" id="KAF7359326.1"/>
    </source>
</evidence>
<feature type="domain" description="Tr-type G" evidence="18">
    <location>
        <begin position="790"/>
        <end position="969"/>
    </location>
</feature>
<dbReference type="InterPro" id="IPR036925">
    <property type="entry name" value="TIF_IF2_dom3_sf"/>
</dbReference>
<dbReference type="GO" id="GO:0003924">
    <property type="term" value="F:GTPase activity"/>
    <property type="evidence" value="ECO:0007669"/>
    <property type="project" value="InterPro"/>
</dbReference>
<dbReference type="InterPro" id="IPR007052">
    <property type="entry name" value="CS_dom"/>
</dbReference>
<dbReference type="CDD" id="cd06466">
    <property type="entry name" value="p23_CS_SGT1_like"/>
    <property type="match status" value="1"/>
</dbReference>
<dbReference type="Pfam" id="PF04969">
    <property type="entry name" value="CS"/>
    <property type="match status" value="1"/>
</dbReference>
<dbReference type="InterPro" id="IPR044145">
    <property type="entry name" value="IF2_II"/>
</dbReference>
<evidence type="ECO:0000256" key="13">
    <source>
        <dbReference type="ARBA" id="ARBA00044200"/>
    </source>
</evidence>
<dbReference type="PANTHER" id="PTHR43381:SF20">
    <property type="entry name" value="TRANSLATION INITIATION FACTOR IF-2, MITOCHONDRIAL"/>
    <property type="match status" value="1"/>
</dbReference>
<dbReference type="GO" id="GO:0046872">
    <property type="term" value="F:metal ion binding"/>
    <property type="evidence" value="ECO:0007669"/>
    <property type="project" value="UniProtKB-KW"/>
</dbReference>
<feature type="compositionally biased region" description="Polar residues" evidence="14">
    <location>
        <begin position="500"/>
        <end position="510"/>
    </location>
</feature>
<keyword evidence="15" id="KW-0812">Transmembrane</keyword>
<keyword evidence="20" id="KW-1185">Reference proteome</keyword>
<accession>A0A8H6YIH0</accession>
<evidence type="ECO:0000256" key="7">
    <source>
        <dbReference type="ARBA" id="ARBA00022833"/>
    </source>
</evidence>
<dbReference type="Pfam" id="PF00009">
    <property type="entry name" value="GTP_EFTU"/>
    <property type="match status" value="1"/>
</dbReference>
<keyword evidence="15" id="KW-1133">Transmembrane helix</keyword>
<dbReference type="InterPro" id="IPR007051">
    <property type="entry name" value="CHORD_dom"/>
</dbReference>
<proteinExistence type="inferred from homology"/>
<feature type="compositionally biased region" description="Basic and acidic residues" evidence="14">
    <location>
        <begin position="1106"/>
        <end position="1116"/>
    </location>
</feature>
<evidence type="ECO:0000256" key="12">
    <source>
        <dbReference type="ARBA" id="ARBA00025162"/>
    </source>
</evidence>
<feature type="compositionally biased region" description="Low complexity" evidence="14">
    <location>
        <begin position="371"/>
        <end position="392"/>
    </location>
</feature>
<dbReference type="SUPFAM" id="SSF52156">
    <property type="entry name" value="Initiation factor IF2/eIF5b, domain 3"/>
    <property type="match status" value="1"/>
</dbReference>
<dbReference type="InterPro" id="IPR000795">
    <property type="entry name" value="T_Tr_GTP-bd_dom"/>
</dbReference>
<sequence>MPRCTRKGCGREFSESADASEPCTFHPGSAVFHEGLKSWSCCSEVYKPVFEFDEFMKIPGCTQTERHTAEAPRVEAPKPSPSANLTMKPGESGGQEVYSSGASNATPIQNQPREAVATPPPPPTLIEEEDDLNIPVSVGTVCKHTSCGVAFVSDEVNRIGDGEGKVCTYHPQAPIFREGSKGYLCCKRRVLEFEEFMKIEGCKKGRHLFAIKDAKPEAEQMTTCRIDHYQTIDRVHVSIFAKKVDKERSQVKFEETQISFDLHLPDSKRFAKTVELFGPIDPDASSFTFFGTKAETLSSDLSPPDPSIARARSKWARPLPEGLPQAGPSSHAPFSGHSSAPHPSNSDPPKWETRLSATSKWARPIPPTPGPSHAAPAPSSSAPSPVASLPKPMAESWSKRREPPPARPTRSRWPSLNSQSPDAAERTHDAWNSDNSGVQPRWAVRDEPGSKSQSSRPMGRSVPAATSRASSGRWSMSQPSESPSHRPADHLRWRAPQLAPSHSTPPVNSASVLNTIDNLLPSLSTRSHQNPPDSSSSQLHTTTTARPQLQRDLAPHLQPQVSEGKERWARSGPAPRPTDPQLQRDIAPHLDPRAQTSTRPSTSFQPRAPRSQTQPQTQAQTQTQIRAHPVQSSAEFAIPDDILIAANSDIASPPEAGSVDKQHRPKNAFKERGSWLKVDTPKPVIETKTNAPKVKKVRTFVEKRVDEDVYIPSTVSVGHLARLLSVKLEDLQDKMFQAGMGAQASFDYVLTSDYAVLLAEEFGRKPTVNDEAAFDIFPPPPHPNPDTLPNRPPVVTIMGHVDHGKTTLLDSLRSSSVAAGEVGGITQHIGAFSVPVTSTSGPQSITFLDTPGHAAFSAMRARGAQVTDIIVLVVAADDGVMPQTREVIELIKKDREKVGVVVAINKVDKPGCDVDAVQKALLIEDIHLEEFGGDIPSVEVSGLTGKGLPDLVETISLISEIQDLRAEPEGNGFGYVLESKVVKGLGSIATVLVLRGCLKPGSHILSGLHHAKVRLMHDSNGKMVKSASPGMAVTVSGWKSLPNAGDEVLQGTESEIKRAIVNRQRKADIEASLVDLEAINATRQQERDRRQAEADAEVAGQELESADPKHEEPAGPKELRLIIKADVSGSAEAVEGALQGIGNHLAMSKVLSSGVGAILESDVMMAKTVGATIVGFSVPCSRAVELLASQNSVPIITSDIIYRLMEDVKARVIGLLPTTTESRVTGEAKVLQLFQITVKGKKLKTVAGSRVINGLVEKSKLARVVRNGDVIFEGSFETMRHFKKDVTELRKGTECGLNLAGFDELQVDDVIQTYETIEIPGVLLTGILHREACLRPAGGGALAIPMSTESTSSSSLYLPAPTSSTSTNIVDEALWASSDTESESPPVPWRTGADTPLPRRIVPYLGHTHWRTNHPPQGERPLRRVRVVRVRRKKRRRIVHEKGISRDFFLIMALCFVLACLLIVGLRPVALEVLWYMDDPY</sequence>
<protein>
    <recommendedName>
        <fullName evidence="13">Translation initiation factor IF-2, mitochondrial</fullName>
    </recommendedName>
</protein>
<dbReference type="GO" id="GO:0003743">
    <property type="term" value="F:translation initiation factor activity"/>
    <property type="evidence" value="ECO:0007669"/>
    <property type="project" value="UniProtKB-KW"/>
</dbReference>
<evidence type="ECO:0000259" key="17">
    <source>
        <dbReference type="PROSITE" id="PS51401"/>
    </source>
</evidence>
<dbReference type="CDD" id="cd03702">
    <property type="entry name" value="IF2_mtIF2_II"/>
    <property type="match status" value="1"/>
</dbReference>
<gene>
    <name evidence="19" type="ORF">MSAN_01275000</name>
</gene>
<dbReference type="GO" id="GO:0005739">
    <property type="term" value="C:mitochondrion"/>
    <property type="evidence" value="ECO:0007669"/>
    <property type="project" value="UniProtKB-SubCell"/>
</dbReference>
<evidence type="ECO:0000256" key="15">
    <source>
        <dbReference type="SAM" id="Phobius"/>
    </source>
</evidence>
<feature type="domain" description="CHORD" evidence="17">
    <location>
        <begin position="4"/>
        <end position="67"/>
    </location>
</feature>
<dbReference type="EMBL" id="JACAZH010000009">
    <property type="protein sequence ID" value="KAF7359326.1"/>
    <property type="molecule type" value="Genomic_DNA"/>
</dbReference>
<dbReference type="InterPro" id="IPR053905">
    <property type="entry name" value="EF-G-like_DII"/>
</dbReference>
<feature type="compositionally biased region" description="Polar residues" evidence="14">
    <location>
        <begin position="467"/>
        <end position="482"/>
    </location>
</feature>
<dbReference type="SUPFAM" id="SSF52540">
    <property type="entry name" value="P-loop containing nucleoside triphosphate hydrolases"/>
    <property type="match status" value="1"/>
</dbReference>
<evidence type="ECO:0000256" key="3">
    <source>
        <dbReference type="ARBA" id="ARBA00022540"/>
    </source>
</evidence>
<feature type="domain" description="CS" evidence="16">
    <location>
        <begin position="221"/>
        <end position="319"/>
    </location>
</feature>
<dbReference type="GO" id="GO:0005525">
    <property type="term" value="F:GTP binding"/>
    <property type="evidence" value="ECO:0007669"/>
    <property type="project" value="UniProtKB-KW"/>
</dbReference>
<dbReference type="Gene3D" id="3.40.50.300">
    <property type="entry name" value="P-loop containing nucleotide triphosphate hydrolases"/>
    <property type="match status" value="1"/>
</dbReference>
<evidence type="ECO:0000256" key="11">
    <source>
        <dbReference type="ARBA" id="ARBA00023134"/>
    </source>
</evidence>
<comment type="subcellular location">
    <subcellularLocation>
        <location evidence="1">Mitochondrion</location>
    </subcellularLocation>
</comment>
<dbReference type="PROSITE" id="PS51401">
    <property type="entry name" value="CHORD"/>
    <property type="match status" value="2"/>
</dbReference>
<evidence type="ECO:0000256" key="2">
    <source>
        <dbReference type="ARBA" id="ARBA00007733"/>
    </source>
</evidence>
<dbReference type="InterPro" id="IPR015760">
    <property type="entry name" value="TIF_IF2"/>
</dbReference>
<comment type="similarity">
    <text evidence="2">Belongs to the TRAFAC class translation factor GTPase superfamily. Classic translation factor GTPase family. IF-2 subfamily.</text>
</comment>
<keyword evidence="8" id="KW-0648">Protein biosynthesis</keyword>
<feature type="compositionally biased region" description="Polar residues" evidence="14">
    <location>
        <begin position="594"/>
        <end position="604"/>
    </location>
</feature>
<evidence type="ECO:0000256" key="6">
    <source>
        <dbReference type="ARBA" id="ARBA00022741"/>
    </source>
</evidence>
<dbReference type="Gene3D" id="4.10.1130.20">
    <property type="match status" value="2"/>
</dbReference>
<dbReference type="InterPro" id="IPR027417">
    <property type="entry name" value="P-loop_NTPase"/>
</dbReference>
<name>A0A8H6YIH0_9AGAR</name>
<keyword evidence="10" id="KW-0496">Mitochondrion</keyword>
<dbReference type="PRINTS" id="PR00315">
    <property type="entry name" value="ELONGATNFCT"/>
</dbReference>
<dbReference type="SUPFAM" id="SSF49764">
    <property type="entry name" value="HSP20-like chaperones"/>
    <property type="match status" value="1"/>
</dbReference>
<keyword evidence="5" id="KW-0677">Repeat</keyword>
<keyword evidence="15" id="KW-0472">Membrane</keyword>
<evidence type="ECO:0000256" key="9">
    <source>
        <dbReference type="ARBA" id="ARBA00022946"/>
    </source>
</evidence>
<comment type="function">
    <text evidence="12">One of the essential components for the initiation of protein synthesis. Protects formylmethionyl-tRNA from spontaneous hydrolysis and promotes its binding to the 30S ribosomal subunits. Also involved in the hydrolysis of GTP during the formation of the 70S ribosomal complex.</text>
</comment>
<dbReference type="Gene3D" id="3.40.50.10050">
    <property type="entry name" value="Translation initiation factor IF- 2, domain 3"/>
    <property type="match status" value="1"/>
</dbReference>
<evidence type="ECO:0000256" key="4">
    <source>
        <dbReference type="ARBA" id="ARBA00022723"/>
    </source>
</evidence>
<feature type="region of interest" description="Disordered" evidence="14">
    <location>
        <begin position="522"/>
        <end position="545"/>
    </location>
</feature>
<evidence type="ECO:0000256" key="5">
    <source>
        <dbReference type="ARBA" id="ARBA00022737"/>
    </source>
</evidence>
<feature type="compositionally biased region" description="Basic and acidic residues" evidence="14">
    <location>
        <begin position="1084"/>
        <end position="1093"/>
    </location>
</feature>
<dbReference type="InterPro" id="IPR023115">
    <property type="entry name" value="TIF_IF2_dom3"/>
</dbReference>
<feature type="region of interest" description="Disordered" evidence="14">
    <location>
        <begin position="65"/>
        <end position="128"/>
    </location>
</feature>
<feature type="compositionally biased region" description="Polar residues" evidence="14">
    <location>
        <begin position="97"/>
        <end position="112"/>
    </location>
</feature>
<dbReference type="Pfam" id="PF22042">
    <property type="entry name" value="EF-G_D2"/>
    <property type="match status" value="1"/>
</dbReference>
<feature type="compositionally biased region" description="Basic and acidic residues" evidence="14">
    <location>
        <begin position="65"/>
        <end position="76"/>
    </location>
</feature>
<dbReference type="PANTHER" id="PTHR43381">
    <property type="entry name" value="TRANSLATION INITIATION FACTOR IF-2-RELATED"/>
    <property type="match status" value="1"/>
</dbReference>
<keyword evidence="9" id="KW-0809">Transit peptide</keyword>
<evidence type="ECO:0000256" key="14">
    <source>
        <dbReference type="SAM" id="MobiDB-lite"/>
    </source>
</evidence>
<feature type="compositionally biased region" description="Polar residues" evidence="14">
    <location>
        <begin position="412"/>
        <end position="421"/>
    </location>
</feature>
<dbReference type="HAMAP" id="MF_00100_B">
    <property type="entry name" value="IF_2_B"/>
    <property type="match status" value="1"/>
</dbReference>
<evidence type="ECO:0000259" key="18">
    <source>
        <dbReference type="PROSITE" id="PS51722"/>
    </source>
</evidence>
<dbReference type="CDD" id="cd01887">
    <property type="entry name" value="IF2_eIF5B"/>
    <property type="match status" value="1"/>
</dbReference>
<feature type="transmembrane region" description="Helical" evidence="15">
    <location>
        <begin position="1448"/>
        <end position="1466"/>
    </location>
</feature>
<evidence type="ECO:0000313" key="20">
    <source>
        <dbReference type="Proteomes" id="UP000623467"/>
    </source>
</evidence>
<dbReference type="FunFam" id="3.40.50.10050:FF:000001">
    <property type="entry name" value="Translation initiation factor IF-2"/>
    <property type="match status" value="1"/>
</dbReference>
<feature type="compositionally biased region" description="Polar residues" evidence="14">
    <location>
        <begin position="336"/>
        <end position="347"/>
    </location>
</feature>
<keyword evidence="3 19" id="KW-0396">Initiation factor</keyword>
<keyword evidence="4" id="KW-0479">Metal-binding</keyword>
<feature type="compositionally biased region" description="Low complexity" evidence="14">
    <location>
        <begin position="605"/>
        <end position="626"/>
    </location>
</feature>
<comment type="caution">
    <text evidence="19">The sequence shown here is derived from an EMBL/GenBank/DDBJ whole genome shotgun (WGS) entry which is preliminary data.</text>
</comment>
<dbReference type="Proteomes" id="UP000623467">
    <property type="component" value="Unassembled WGS sequence"/>
</dbReference>
<dbReference type="Pfam" id="PF04968">
    <property type="entry name" value="CHORD"/>
    <property type="match status" value="2"/>
</dbReference>
<dbReference type="NCBIfam" id="TIGR00487">
    <property type="entry name" value="IF-2"/>
    <property type="match status" value="1"/>
</dbReference>
<dbReference type="Gene3D" id="2.60.40.790">
    <property type="match status" value="1"/>
</dbReference>
<dbReference type="InterPro" id="IPR009000">
    <property type="entry name" value="Transl_B-barrel_sf"/>
</dbReference>
<feature type="region of interest" description="Disordered" evidence="14">
    <location>
        <begin position="318"/>
        <end position="510"/>
    </location>
</feature>
<keyword evidence="7" id="KW-0862">Zinc</keyword>
<feature type="domain" description="CHORD" evidence="17">
    <location>
        <begin position="142"/>
        <end position="207"/>
    </location>
</feature>
<evidence type="ECO:0000256" key="8">
    <source>
        <dbReference type="ARBA" id="ARBA00022917"/>
    </source>
</evidence>
<evidence type="ECO:0000256" key="1">
    <source>
        <dbReference type="ARBA" id="ARBA00004173"/>
    </source>
</evidence>
<dbReference type="CDD" id="cd03692">
    <property type="entry name" value="mtIF2_IVc"/>
    <property type="match status" value="1"/>
</dbReference>
<dbReference type="Pfam" id="PF11987">
    <property type="entry name" value="IF-2"/>
    <property type="match status" value="1"/>
</dbReference>
<keyword evidence="11" id="KW-0342">GTP-binding</keyword>
<keyword evidence="6" id="KW-0547">Nucleotide-binding</keyword>
<dbReference type="PROSITE" id="PS51722">
    <property type="entry name" value="G_TR_2"/>
    <property type="match status" value="1"/>
</dbReference>
<feature type="region of interest" description="Disordered" evidence="14">
    <location>
        <begin position="559"/>
        <end position="626"/>
    </location>
</feature>
<dbReference type="FunFam" id="3.40.50.300:FF:000019">
    <property type="entry name" value="Translation initiation factor IF-2"/>
    <property type="match status" value="1"/>
</dbReference>
<dbReference type="Gene3D" id="2.40.30.10">
    <property type="entry name" value="Translation factors"/>
    <property type="match status" value="2"/>
</dbReference>
<feature type="region of interest" description="Disordered" evidence="14">
    <location>
        <begin position="1083"/>
        <end position="1116"/>
    </location>
</feature>
<dbReference type="InterPro" id="IPR008978">
    <property type="entry name" value="HSP20-like_chaperone"/>
</dbReference>
<dbReference type="InterPro" id="IPR005225">
    <property type="entry name" value="Small_GTP-bd"/>
</dbReference>
<organism evidence="19 20">
    <name type="scientific">Mycena sanguinolenta</name>
    <dbReference type="NCBI Taxonomy" id="230812"/>
    <lineage>
        <taxon>Eukaryota</taxon>
        <taxon>Fungi</taxon>
        <taxon>Dikarya</taxon>
        <taxon>Basidiomycota</taxon>
        <taxon>Agaricomycotina</taxon>
        <taxon>Agaricomycetes</taxon>
        <taxon>Agaricomycetidae</taxon>
        <taxon>Agaricales</taxon>
        <taxon>Marasmiineae</taxon>
        <taxon>Mycenaceae</taxon>
        <taxon>Mycena</taxon>
    </lineage>
</organism>
<dbReference type="FunFam" id="2.40.30.10:FF:000008">
    <property type="entry name" value="Translation initiation factor IF-2"/>
    <property type="match status" value="1"/>
</dbReference>
<evidence type="ECO:0000259" key="16">
    <source>
        <dbReference type="PROSITE" id="PS51203"/>
    </source>
</evidence>
<dbReference type="SUPFAM" id="SSF50447">
    <property type="entry name" value="Translation proteins"/>
    <property type="match status" value="2"/>
</dbReference>
<dbReference type="InterPro" id="IPR000178">
    <property type="entry name" value="TF_IF2_bacterial-like"/>
</dbReference>
<feature type="compositionally biased region" description="Basic and acidic residues" evidence="14">
    <location>
        <begin position="483"/>
        <end position="492"/>
    </location>
</feature>